<gene>
    <name evidence="8" type="ORF">ACFSAG_04410</name>
</gene>
<proteinExistence type="predicted"/>
<keyword evidence="9" id="KW-1185">Reference proteome</keyword>
<evidence type="ECO:0000256" key="2">
    <source>
        <dbReference type="ARBA" id="ARBA00022475"/>
    </source>
</evidence>
<feature type="transmembrane region" description="Helical" evidence="7">
    <location>
        <begin position="6"/>
        <end position="25"/>
    </location>
</feature>
<feature type="transmembrane region" description="Helical" evidence="7">
    <location>
        <begin position="214"/>
        <end position="235"/>
    </location>
</feature>
<feature type="transmembrane region" description="Helical" evidence="7">
    <location>
        <begin position="144"/>
        <end position="161"/>
    </location>
</feature>
<evidence type="ECO:0000256" key="1">
    <source>
        <dbReference type="ARBA" id="ARBA00004651"/>
    </source>
</evidence>
<evidence type="ECO:0000256" key="3">
    <source>
        <dbReference type="ARBA" id="ARBA00022679"/>
    </source>
</evidence>
<dbReference type="InterPro" id="IPR000715">
    <property type="entry name" value="Glycosyl_transferase_4"/>
</dbReference>
<evidence type="ECO:0000313" key="8">
    <source>
        <dbReference type="EMBL" id="MFD1766085.1"/>
    </source>
</evidence>
<feature type="transmembrane region" description="Helical" evidence="7">
    <location>
        <begin position="190"/>
        <end position="207"/>
    </location>
</feature>
<evidence type="ECO:0000256" key="4">
    <source>
        <dbReference type="ARBA" id="ARBA00022692"/>
    </source>
</evidence>
<feature type="transmembrane region" description="Helical" evidence="7">
    <location>
        <begin position="78"/>
        <end position="95"/>
    </location>
</feature>
<organism evidence="8 9">
    <name type="scientific">Sphingorhabdus buctiana</name>
    <dbReference type="NCBI Taxonomy" id="1508805"/>
    <lineage>
        <taxon>Bacteria</taxon>
        <taxon>Pseudomonadati</taxon>
        <taxon>Pseudomonadota</taxon>
        <taxon>Alphaproteobacteria</taxon>
        <taxon>Sphingomonadales</taxon>
        <taxon>Sphingomonadaceae</taxon>
        <taxon>Sphingorhabdus</taxon>
    </lineage>
</organism>
<dbReference type="PANTHER" id="PTHR22926:SF3">
    <property type="entry name" value="UNDECAPRENYL-PHOSPHATE ALPHA-N-ACETYLGLUCOSAMINYL 1-PHOSPHATE TRANSFERASE"/>
    <property type="match status" value="1"/>
</dbReference>
<dbReference type="RefSeq" id="WP_381511721.1">
    <property type="nucleotide sequence ID" value="NZ_JBHUEL010000003.1"/>
</dbReference>
<comment type="subcellular location">
    <subcellularLocation>
        <location evidence="1">Cell membrane</location>
        <topology evidence="1">Multi-pass membrane protein</topology>
    </subcellularLocation>
</comment>
<comment type="caution">
    <text evidence="8">The sequence shown here is derived from an EMBL/GenBank/DDBJ whole genome shotgun (WGS) entry which is preliminary data.</text>
</comment>
<feature type="transmembrane region" description="Helical" evidence="7">
    <location>
        <begin position="168"/>
        <end position="184"/>
    </location>
</feature>
<keyword evidence="6 7" id="KW-0472">Membrane</keyword>
<dbReference type="CDD" id="cd06853">
    <property type="entry name" value="GT_WecA_like"/>
    <property type="match status" value="1"/>
</dbReference>
<evidence type="ECO:0000256" key="7">
    <source>
        <dbReference type="SAM" id="Phobius"/>
    </source>
</evidence>
<keyword evidence="2" id="KW-1003">Cell membrane</keyword>
<dbReference type="Pfam" id="PF00953">
    <property type="entry name" value="Glycos_transf_4"/>
    <property type="match status" value="1"/>
</dbReference>
<name>A0ABW4MB61_9SPHN</name>
<keyword evidence="5 7" id="KW-1133">Transmembrane helix</keyword>
<evidence type="ECO:0000256" key="6">
    <source>
        <dbReference type="ARBA" id="ARBA00023136"/>
    </source>
</evidence>
<dbReference type="Proteomes" id="UP001597215">
    <property type="component" value="Unassembled WGS sequence"/>
</dbReference>
<keyword evidence="3" id="KW-0808">Transferase</keyword>
<accession>A0ABW4MB61</accession>
<dbReference type="PANTHER" id="PTHR22926">
    <property type="entry name" value="PHOSPHO-N-ACETYLMURAMOYL-PENTAPEPTIDE-TRANSFERASE"/>
    <property type="match status" value="1"/>
</dbReference>
<evidence type="ECO:0000313" key="9">
    <source>
        <dbReference type="Proteomes" id="UP001597215"/>
    </source>
</evidence>
<feature type="transmembrane region" description="Helical" evidence="7">
    <location>
        <begin position="298"/>
        <end position="318"/>
    </location>
</feature>
<reference evidence="9" key="1">
    <citation type="journal article" date="2019" name="Int. J. Syst. Evol. Microbiol.">
        <title>The Global Catalogue of Microorganisms (GCM) 10K type strain sequencing project: providing services to taxonomists for standard genome sequencing and annotation.</title>
        <authorList>
            <consortium name="The Broad Institute Genomics Platform"/>
            <consortium name="The Broad Institute Genome Sequencing Center for Infectious Disease"/>
            <person name="Wu L."/>
            <person name="Ma J."/>
        </authorList>
    </citation>
    <scope>NUCLEOTIDE SEQUENCE [LARGE SCALE GENOMIC DNA]</scope>
    <source>
        <strain evidence="9">CGMCC 1.12449</strain>
    </source>
</reference>
<sequence>MTILTLAFAIAGSILASCFLCRSAFRIASKFALLDIPNRRKNHLHVTPLMGGIVLLAVFVPVSLPSIVSLAAPIHHSKLFICVAVVFSMTFIGILDDRHSLSPRVRLWLSFAVFGCAAYFEPIFNVRVLDFEHPHLTFGLGTRGLAIAFTIFCCVGLVNAVNMADGKNGLVIGLCIGWLVLLMLRAPLEFIPIISLLLAVLGVLLSFNLRGKLFLGDGGAYGLASAIAMIAIAVYNSPGAHATRAMAAEELVLLFAVPVLDSCRLTFKRVRKGLSPMAADRDHLHHHMQERFGWPTGLLLYWTLAILPNFLVYVSEIYA</sequence>
<dbReference type="EMBL" id="JBHUEL010000003">
    <property type="protein sequence ID" value="MFD1766085.1"/>
    <property type="molecule type" value="Genomic_DNA"/>
</dbReference>
<feature type="transmembrane region" description="Helical" evidence="7">
    <location>
        <begin position="46"/>
        <end position="72"/>
    </location>
</feature>
<protein>
    <submittedName>
        <fullName evidence="8">Glycosyltransferase family 4 protein</fullName>
    </submittedName>
</protein>
<evidence type="ECO:0000256" key="5">
    <source>
        <dbReference type="ARBA" id="ARBA00022989"/>
    </source>
</evidence>
<keyword evidence="4 7" id="KW-0812">Transmembrane</keyword>
<feature type="transmembrane region" description="Helical" evidence="7">
    <location>
        <begin position="107"/>
        <end position="124"/>
    </location>
</feature>